<gene>
    <name evidence="1" type="ORF">JYZ213_LOCUS2548</name>
    <name evidence="2" type="ORF">OXD698_LOCUS12367</name>
</gene>
<sequence length="291" mass="34009">MIDFNSAPHSKDEKRYHRKRRFFKRYDRGVLSHRTQSNYDLRLIILRHAERVDQILGQDWYEKVFGGVPSAPPQAYRHPALPQKLPIRSNTLLYVFDPPITRLGEQQSMAKGQQLSQVGATVDYCYSSPASRSILTANAILKGMNRSNIPIRLEPYLFEPMNWNTGLVLLDRVSPFMSSGEWRKSGYNIDPRYHRINNYLSTSENENGYYMRTRNLFDAIEHRHSQTRKQRSTILIVGHASSTEIFTTIALRLPFDSNEFVHQSDRVPYLHTAVLERDAYTHTWYLRSVLM</sequence>
<dbReference type="Pfam" id="PF00300">
    <property type="entry name" value="His_Phos_1"/>
    <property type="match status" value="1"/>
</dbReference>
<reference evidence="1" key="1">
    <citation type="submission" date="2021-02" db="EMBL/GenBank/DDBJ databases">
        <authorList>
            <person name="Nowell W R."/>
        </authorList>
    </citation>
    <scope>NUCLEOTIDE SEQUENCE</scope>
</reference>
<dbReference type="Proteomes" id="UP000663844">
    <property type="component" value="Unassembled WGS sequence"/>
</dbReference>
<evidence type="ECO:0000313" key="3">
    <source>
        <dbReference type="Proteomes" id="UP000663845"/>
    </source>
</evidence>
<evidence type="ECO:0000313" key="2">
    <source>
        <dbReference type="EMBL" id="CAF3702305.1"/>
    </source>
</evidence>
<name>A0A813PC61_9BILA</name>
<dbReference type="EMBL" id="CAJOAZ010000720">
    <property type="protein sequence ID" value="CAF3702305.1"/>
    <property type="molecule type" value="Genomic_DNA"/>
</dbReference>
<dbReference type="EMBL" id="CAJNOG010000013">
    <property type="protein sequence ID" value="CAF0752067.1"/>
    <property type="molecule type" value="Genomic_DNA"/>
</dbReference>
<organism evidence="1 3">
    <name type="scientific">Adineta steineri</name>
    <dbReference type="NCBI Taxonomy" id="433720"/>
    <lineage>
        <taxon>Eukaryota</taxon>
        <taxon>Metazoa</taxon>
        <taxon>Spiralia</taxon>
        <taxon>Gnathifera</taxon>
        <taxon>Rotifera</taxon>
        <taxon>Eurotatoria</taxon>
        <taxon>Bdelloidea</taxon>
        <taxon>Adinetida</taxon>
        <taxon>Adinetidae</taxon>
        <taxon>Adineta</taxon>
    </lineage>
</organism>
<dbReference type="InterPro" id="IPR051710">
    <property type="entry name" value="Phosphatase_SH3-domain"/>
</dbReference>
<dbReference type="InterPro" id="IPR029033">
    <property type="entry name" value="His_PPase_superfam"/>
</dbReference>
<dbReference type="PANTHER" id="PTHR16469:SF27">
    <property type="entry name" value="UBIQUITIN-ASSOCIATED AND SH3 DOMAIN-CONTAINING BA-RELATED"/>
    <property type="match status" value="1"/>
</dbReference>
<dbReference type="AlphaFoldDB" id="A0A813PC61"/>
<dbReference type="SUPFAM" id="SSF53254">
    <property type="entry name" value="Phosphoglycerate mutase-like"/>
    <property type="match status" value="1"/>
</dbReference>
<evidence type="ECO:0000313" key="1">
    <source>
        <dbReference type="EMBL" id="CAF0752067.1"/>
    </source>
</evidence>
<evidence type="ECO:0008006" key="4">
    <source>
        <dbReference type="Google" id="ProtNLM"/>
    </source>
</evidence>
<accession>A0A813PC61</accession>
<dbReference type="Gene3D" id="3.40.50.1240">
    <property type="entry name" value="Phosphoglycerate mutase-like"/>
    <property type="match status" value="1"/>
</dbReference>
<protein>
    <recommendedName>
        <fullName evidence="4">Phosphoglycerate mutase-like protein</fullName>
    </recommendedName>
</protein>
<dbReference type="CDD" id="cd07067">
    <property type="entry name" value="HP_PGM_like"/>
    <property type="match status" value="1"/>
</dbReference>
<comment type="caution">
    <text evidence="1">The sequence shown here is derived from an EMBL/GenBank/DDBJ whole genome shotgun (WGS) entry which is preliminary data.</text>
</comment>
<proteinExistence type="predicted"/>
<dbReference type="PANTHER" id="PTHR16469">
    <property type="entry name" value="UBIQUITIN-ASSOCIATED AND SH3 DOMAIN-CONTAINING BA-RELATED"/>
    <property type="match status" value="1"/>
</dbReference>
<dbReference type="Proteomes" id="UP000663845">
    <property type="component" value="Unassembled WGS sequence"/>
</dbReference>
<dbReference type="InterPro" id="IPR013078">
    <property type="entry name" value="His_Pase_superF_clade-1"/>
</dbReference>